<keyword evidence="17" id="KW-1185">Reference proteome</keyword>
<evidence type="ECO:0000259" key="14">
    <source>
        <dbReference type="Pfam" id="PF12249"/>
    </source>
</evidence>
<evidence type="ECO:0000256" key="10">
    <source>
        <dbReference type="ARBA" id="ARBA00023136"/>
    </source>
</evidence>
<evidence type="ECO:0000256" key="2">
    <source>
        <dbReference type="ARBA" id="ARBA00004776"/>
    </source>
</evidence>
<comment type="catalytic activity">
    <reaction evidence="12">
        <text>Adds an alpha-D-arabinofuranosyl group from trans,octacis-decaprenylphospho-beta-D-arabinofuranose at the 5-O-position of the eighth, tenth and twelfth galactofuranose unit of the galactofuranan chain of [beta-D-galactofuranosyl-(1-&gt;5)-beta-D-galactofuranosyl-(1-&gt;6)]14-beta-D-galactofuranosyl-(1-&gt;5)-beta-D-galactofuranosyl-(1-&gt;4)-alpha-L-rhamnopyranosyl-(1-&gt;3)-N-acetyl-alpha-D-glucosaminyl-diphospho-trans,octacis-decaprenol.</text>
        <dbReference type="EC" id="2.4.2.46"/>
    </reaction>
</comment>
<evidence type="ECO:0000256" key="11">
    <source>
        <dbReference type="ARBA" id="ARBA00033184"/>
    </source>
</evidence>
<keyword evidence="8 13" id="KW-0812">Transmembrane</keyword>
<dbReference type="Pfam" id="PF12249">
    <property type="entry name" value="AftA_C"/>
    <property type="match status" value="1"/>
</dbReference>
<dbReference type="EMBL" id="JACIFP010000001">
    <property type="protein sequence ID" value="MBB4133673.1"/>
    <property type="molecule type" value="Genomic_DNA"/>
</dbReference>
<keyword evidence="7 16" id="KW-0808">Transferase</keyword>
<feature type="transmembrane region" description="Helical" evidence="13">
    <location>
        <begin position="318"/>
        <end position="340"/>
    </location>
</feature>
<dbReference type="EC" id="2.4.2.46" evidence="4"/>
<evidence type="ECO:0000256" key="1">
    <source>
        <dbReference type="ARBA" id="ARBA00004651"/>
    </source>
</evidence>
<organism evidence="16 17">
    <name type="scientific">Gordonia humi</name>
    <dbReference type="NCBI Taxonomy" id="686429"/>
    <lineage>
        <taxon>Bacteria</taxon>
        <taxon>Bacillati</taxon>
        <taxon>Actinomycetota</taxon>
        <taxon>Actinomycetes</taxon>
        <taxon>Mycobacteriales</taxon>
        <taxon>Gordoniaceae</taxon>
        <taxon>Gordonia</taxon>
    </lineage>
</organism>
<protein>
    <recommendedName>
        <fullName evidence="5">Galactan 5-O-arabinofuranosyltransferase</fullName>
        <ecNumber evidence="4">2.4.2.46</ecNumber>
    </recommendedName>
    <alternativeName>
        <fullName evidence="11">Arabinofuranosyltransferase AftA</fullName>
    </alternativeName>
</protein>
<evidence type="ECO:0000313" key="16">
    <source>
        <dbReference type="EMBL" id="MBB4133673.1"/>
    </source>
</evidence>
<dbReference type="GO" id="GO:0044038">
    <property type="term" value="P:cell wall macromolecule biosynthetic process"/>
    <property type="evidence" value="ECO:0007669"/>
    <property type="project" value="InterPro"/>
</dbReference>
<dbReference type="UniPathway" id="UPA00963"/>
<evidence type="ECO:0000256" key="6">
    <source>
        <dbReference type="ARBA" id="ARBA00022475"/>
    </source>
</evidence>
<accession>A0A840ETS2</accession>
<keyword evidence="10 13" id="KW-0472">Membrane</keyword>
<feature type="transmembrane region" description="Helical" evidence="13">
    <location>
        <begin position="93"/>
        <end position="112"/>
    </location>
</feature>
<evidence type="ECO:0000259" key="15">
    <source>
        <dbReference type="Pfam" id="PF12250"/>
    </source>
</evidence>
<dbReference type="GO" id="GO:0016757">
    <property type="term" value="F:glycosyltransferase activity"/>
    <property type="evidence" value="ECO:0007669"/>
    <property type="project" value="UniProtKB-KW"/>
</dbReference>
<feature type="transmembrane region" description="Helical" evidence="13">
    <location>
        <begin position="223"/>
        <end position="242"/>
    </location>
</feature>
<evidence type="ECO:0000313" key="17">
    <source>
        <dbReference type="Proteomes" id="UP000551501"/>
    </source>
</evidence>
<feature type="transmembrane region" description="Helical" evidence="13">
    <location>
        <begin position="428"/>
        <end position="449"/>
    </location>
</feature>
<feature type="domain" description="Arabinofuranosyltransferase AftA C-terminal" evidence="14">
    <location>
        <begin position="481"/>
        <end position="652"/>
    </location>
</feature>
<feature type="transmembrane region" description="Helical" evidence="13">
    <location>
        <begin position="175"/>
        <end position="193"/>
    </location>
</feature>
<gene>
    <name evidence="16" type="ORF">BKA16_000225</name>
</gene>
<comment type="similarity">
    <text evidence="3">Belongs to the glycosyltransferase 85 family.</text>
</comment>
<evidence type="ECO:0000256" key="4">
    <source>
        <dbReference type="ARBA" id="ARBA00012037"/>
    </source>
</evidence>
<evidence type="ECO:0000256" key="3">
    <source>
        <dbReference type="ARBA" id="ARBA00009655"/>
    </source>
</evidence>
<dbReference type="InterPro" id="IPR020963">
    <property type="entry name" value="ArabinofuranosylTrfase_AftA_N"/>
</dbReference>
<feature type="transmembrane region" description="Helical" evidence="13">
    <location>
        <begin position="24"/>
        <end position="50"/>
    </location>
</feature>
<feature type="transmembrane region" description="Helical" evidence="13">
    <location>
        <begin position="461"/>
        <end position="481"/>
    </location>
</feature>
<dbReference type="Proteomes" id="UP000551501">
    <property type="component" value="Unassembled WGS sequence"/>
</dbReference>
<evidence type="ECO:0000256" key="9">
    <source>
        <dbReference type="ARBA" id="ARBA00022989"/>
    </source>
</evidence>
<dbReference type="GO" id="GO:0045227">
    <property type="term" value="P:capsule polysaccharide biosynthetic process"/>
    <property type="evidence" value="ECO:0007669"/>
    <property type="project" value="UniProtKB-UniPathway"/>
</dbReference>
<feature type="domain" description="Arabinofuranosyltransferase AftA N-terminal" evidence="15">
    <location>
        <begin position="30"/>
        <end position="476"/>
    </location>
</feature>
<feature type="transmembrane region" description="Helical" evidence="13">
    <location>
        <begin position="278"/>
        <end position="297"/>
    </location>
</feature>
<feature type="transmembrane region" description="Helical" evidence="13">
    <location>
        <begin position="373"/>
        <end position="392"/>
    </location>
</feature>
<feature type="transmembrane region" description="Helical" evidence="13">
    <location>
        <begin position="200"/>
        <end position="217"/>
    </location>
</feature>
<evidence type="ECO:0000256" key="12">
    <source>
        <dbReference type="ARBA" id="ARBA00034030"/>
    </source>
</evidence>
<evidence type="ECO:0000256" key="7">
    <source>
        <dbReference type="ARBA" id="ARBA00022679"/>
    </source>
</evidence>
<feature type="transmembrane region" description="Helical" evidence="13">
    <location>
        <begin position="254"/>
        <end position="272"/>
    </location>
</feature>
<dbReference type="GO" id="GO:0005886">
    <property type="term" value="C:plasma membrane"/>
    <property type="evidence" value="ECO:0007669"/>
    <property type="project" value="UniProtKB-SubCell"/>
</dbReference>
<comment type="pathway">
    <text evidence="2">Cell wall biogenesis; cell wall polysaccharide biosynthesis.</text>
</comment>
<dbReference type="InterPro" id="IPR020959">
    <property type="entry name" value="ArabinofuranosylTrfase_AftA_C"/>
</dbReference>
<evidence type="ECO:0000256" key="13">
    <source>
        <dbReference type="SAM" id="Phobius"/>
    </source>
</evidence>
<feature type="transmembrane region" description="Helical" evidence="13">
    <location>
        <begin position="399"/>
        <end position="422"/>
    </location>
</feature>
<sequence>MQSTAETSPAAPRRILHNARLRDVVELGGAVVLSAIVALAALKVIGAISWPAYNTSNVTRALTTLGQVVIVVIGAIAVVAYRSGRSRTWTSWLSSLASAGLVTVTLGMPLGATKLYLFGLSADQQFRTEYLTRLTDSPHLADMTYDGLAPYYPAGWFWFGGRFASLLGMPGWEAYKLWAIVSIAVAAALGTALWNRMVGVGIGTAIGLATTAVTLVYTSPEPYAAVLILPGVPMLVVVASALRGRRRLAEGPTTLSGTNWLAVAAGGLFIGVSAATYTLYTGLFAGTAVLMALGYLVQAWMQNRNAAVDRAPLRRATYLAVIVRLVVMGVVAVLVALLAWTPYLAARSSSIAAPSGSAEHYLPENGAIVGLPMFQLNLVGLLTLIGLIWVVVRARRRTIAAAFAWTLVGVLGITCLSLALTAVGTTLLSFRLEGVTAVVLAAAGVFGVVECSRAVVARFGDVRTVIGVLAGVAAIGLAQTIPSHLSSEITTAYTDTDGYGQRADQHPAGAESYYPELHRLIGEQTGAPADQSVVLTADYGFLSLYPYWGFQGLTSHYANPLAEFDKRAQAIETWSKSETTEDLVAAMAATPWRSPNVFLFRYSADGYTLRLAEDVFPNDPNVRRYTVTFSPSGFDDPMFTVTELGPFVLVVKKG</sequence>
<keyword evidence="9 13" id="KW-1133">Transmembrane helix</keyword>
<reference evidence="16 17" key="1">
    <citation type="submission" date="2020-08" db="EMBL/GenBank/DDBJ databases">
        <title>Sequencing the genomes of 1000 actinobacteria strains.</title>
        <authorList>
            <person name="Klenk H.-P."/>
        </authorList>
    </citation>
    <scope>NUCLEOTIDE SEQUENCE [LARGE SCALE GENOMIC DNA]</scope>
    <source>
        <strain evidence="16 17">DSM 45298</strain>
    </source>
</reference>
<evidence type="ECO:0000256" key="8">
    <source>
        <dbReference type="ARBA" id="ARBA00022692"/>
    </source>
</evidence>
<comment type="subcellular location">
    <subcellularLocation>
        <location evidence="1">Cell membrane</location>
        <topology evidence="1">Multi-pass membrane protein</topology>
    </subcellularLocation>
</comment>
<keyword evidence="6" id="KW-1003">Cell membrane</keyword>
<feature type="transmembrane region" description="Helical" evidence="13">
    <location>
        <begin position="62"/>
        <end position="81"/>
    </location>
</feature>
<name>A0A840ETS2_9ACTN</name>
<keyword evidence="16" id="KW-0328">Glycosyltransferase</keyword>
<dbReference type="AlphaFoldDB" id="A0A840ETS2"/>
<proteinExistence type="inferred from homology"/>
<comment type="caution">
    <text evidence="16">The sequence shown here is derived from an EMBL/GenBank/DDBJ whole genome shotgun (WGS) entry which is preliminary data.</text>
</comment>
<evidence type="ECO:0000256" key="5">
    <source>
        <dbReference type="ARBA" id="ARBA00020482"/>
    </source>
</evidence>
<dbReference type="Pfam" id="PF12250">
    <property type="entry name" value="AftA_N"/>
    <property type="match status" value="1"/>
</dbReference>